<dbReference type="Proteomes" id="UP000053328">
    <property type="component" value="Unassembled WGS sequence"/>
</dbReference>
<dbReference type="HOGENOM" id="CLU_007383_9_2_1"/>
<dbReference type="GeneID" id="27334310"/>
<dbReference type="InterPro" id="IPR001509">
    <property type="entry name" value="Epimerase_deHydtase"/>
</dbReference>
<reference evidence="4 5" key="1">
    <citation type="submission" date="2015-01" db="EMBL/GenBank/DDBJ databases">
        <title>The Genome Sequence of Exophiala spinifera CBS89968.</title>
        <authorList>
            <consortium name="The Broad Institute Genomics Platform"/>
            <person name="Cuomo C."/>
            <person name="de Hoog S."/>
            <person name="Gorbushina A."/>
            <person name="Stielow B."/>
            <person name="Teixiera M."/>
            <person name="Abouelleil A."/>
            <person name="Chapman S.B."/>
            <person name="Priest M."/>
            <person name="Young S.K."/>
            <person name="Wortman J."/>
            <person name="Nusbaum C."/>
            <person name="Birren B."/>
        </authorList>
    </citation>
    <scope>NUCLEOTIDE SEQUENCE [LARGE SCALE GENOMIC DNA]</scope>
    <source>
        <strain evidence="4 5">CBS 89968</strain>
    </source>
</reference>
<evidence type="ECO:0000259" key="3">
    <source>
        <dbReference type="Pfam" id="PF01370"/>
    </source>
</evidence>
<dbReference type="Gene3D" id="3.40.50.720">
    <property type="entry name" value="NAD(P)-binding Rossmann-like Domain"/>
    <property type="match status" value="1"/>
</dbReference>
<evidence type="ECO:0000313" key="4">
    <source>
        <dbReference type="EMBL" id="KIW14443.1"/>
    </source>
</evidence>
<dbReference type="InterPro" id="IPR036291">
    <property type="entry name" value="NAD(P)-bd_dom_sf"/>
</dbReference>
<proteinExistence type="inferred from homology"/>
<evidence type="ECO:0000313" key="5">
    <source>
        <dbReference type="Proteomes" id="UP000053328"/>
    </source>
</evidence>
<dbReference type="RefSeq" id="XP_016234659.1">
    <property type="nucleotide sequence ID" value="XM_016381557.1"/>
</dbReference>
<dbReference type="EMBL" id="KN847496">
    <property type="protein sequence ID" value="KIW14443.1"/>
    <property type="molecule type" value="Genomic_DNA"/>
</dbReference>
<dbReference type="GO" id="GO:0016616">
    <property type="term" value="F:oxidoreductase activity, acting on the CH-OH group of donors, NAD or NADP as acceptor"/>
    <property type="evidence" value="ECO:0007669"/>
    <property type="project" value="TreeGrafter"/>
</dbReference>
<evidence type="ECO:0000256" key="2">
    <source>
        <dbReference type="ARBA" id="ARBA00023445"/>
    </source>
</evidence>
<comment type="similarity">
    <text evidence="2">Belongs to the NAD(P)-dependent epimerase/dehydratase family. Dihydroflavonol-4-reductase subfamily.</text>
</comment>
<dbReference type="InterPro" id="IPR050425">
    <property type="entry name" value="NAD(P)_dehydrat-like"/>
</dbReference>
<keyword evidence="5" id="KW-1185">Reference proteome</keyword>
<evidence type="ECO:0000256" key="1">
    <source>
        <dbReference type="ARBA" id="ARBA00023002"/>
    </source>
</evidence>
<dbReference type="AlphaFoldDB" id="A0A0D2B6F2"/>
<gene>
    <name evidence="4" type="ORF">PV08_07227</name>
</gene>
<feature type="domain" description="NAD-dependent epimerase/dehydratase" evidence="3">
    <location>
        <begin position="6"/>
        <end position="246"/>
    </location>
</feature>
<accession>A0A0D2B6F2</accession>
<name>A0A0D2B6F2_9EURO</name>
<protein>
    <recommendedName>
        <fullName evidence="3">NAD-dependent epimerase/dehydratase domain-containing protein</fullName>
    </recommendedName>
</protein>
<dbReference type="SUPFAM" id="SSF51735">
    <property type="entry name" value="NAD(P)-binding Rossmann-fold domains"/>
    <property type="match status" value="1"/>
</dbReference>
<dbReference type="OrthoDB" id="2735536at2759"/>
<keyword evidence="1" id="KW-0560">Oxidoreductase</keyword>
<dbReference type="STRING" id="91928.A0A0D2B6F2"/>
<dbReference type="PANTHER" id="PTHR10366:SF564">
    <property type="entry name" value="STEROL-4-ALPHA-CARBOXYLATE 3-DEHYDROGENASE, DECARBOXYLATING"/>
    <property type="match status" value="1"/>
</dbReference>
<organism evidence="4 5">
    <name type="scientific">Exophiala spinifera</name>
    <dbReference type="NCBI Taxonomy" id="91928"/>
    <lineage>
        <taxon>Eukaryota</taxon>
        <taxon>Fungi</taxon>
        <taxon>Dikarya</taxon>
        <taxon>Ascomycota</taxon>
        <taxon>Pezizomycotina</taxon>
        <taxon>Eurotiomycetes</taxon>
        <taxon>Chaetothyriomycetidae</taxon>
        <taxon>Chaetothyriales</taxon>
        <taxon>Herpotrichiellaceae</taxon>
        <taxon>Exophiala</taxon>
    </lineage>
</organism>
<dbReference type="PANTHER" id="PTHR10366">
    <property type="entry name" value="NAD DEPENDENT EPIMERASE/DEHYDRATASE"/>
    <property type="match status" value="1"/>
</dbReference>
<dbReference type="Pfam" id="PF01370">
    <property type="entry name" value="Epimerase"/>
    <property type="match status" value="1"/>
</dbReference>
<dbReference type="VEuPathDB" id="FungiDB:PV08_07227"/>
<sequence length="342" mass="37020">MTGELILVTGGTGMIGFRVLETALEAGYRVRAAVRRAGAIQQLKSIPSLEPYLGALEFAIVPDISLDGAYDEAIEDASYVYHLASPLAVPANDYEASFFGPAVKGTINVLEAAKKQSSVKRVIIASSVAILKAMHGDPAVSIKDVVADSDGPFPHFFVAYQFSKVKAWYATKEWLAKNDHKFEVSQIYPSYVLGRNPLVNDIEKLETEGSSQFLIQFIQGGKVPAPVDGSTVHLDDVATLFLKAIDPSIPGGQNWIANSQDPNGDFEWDQAREIIKDRFPEAVSNGVLSVNGVFPTAKGRGRLDNSGPLQSIPGFFWKSYEDQVVTVAEQVIDVKGKPSNSS</sequence>